<feature type="transmembrane region" description="Helical" evidence="1">
    <location>
        <begin position="197"/>
        <end position="218"/>
    </location>
</feature>
<reference evidence="2 3" key="1">
    <citation type="submission" date="2023-01" db="EMBL/GenBank/DDBJ databases">
        <title>Analysis of 21 Apiospora genomes using comparative genomics revels a genus with tremendous synthesis potential of carbohydrate active enzymes and secondary metabolites.</title>
        <authorList>
            <person name="Sorensen T."/>
        </authorList>
    </citation>
    <scope>NUCLEOTIDE SEQUENCE [LARGE SCALE GENOMIC DNA]</scope>
    <source>
        <strain evidence="2 3">CBS 135458</strain>
    </source>
</reference>
<proteinExistence type="predicted"/>
<feature type="transmembrane region" description="Helical" evidence="1">
    <location>
        <begin position="90"/>
        <end position="108"/>
    </location>
</feature>
<dbReference type="EMBL" id="JAQQWL010000002">
    <property type="protein sequence ID" value="KAK8086493.1"/>
    <property type="molecule type" value="Genomic_DNA"/>
</dbReference>
<evidence type="ECO:0000256" key="1">
    <source>
        <dbReference type="SAM" id="Phobius"/>
    </source>
</evidence>
<keyword evidence="1" id="KW-1133">Transmembrane helix</keyword>
<feature type="transmembrane region" description="Helical" evidence="1">
    <location>
        <begin position="58"/>
        <end position="78"/>
    </location>
</feature>
<keyword evidence="1" id="KW-0812">Transmembrane</keyword>
<name>A0ABR1WTJ6_9PEZI</name>
<dbReference type="Proteomes" id="UP001480595">
    <property type="component" value="Unassembled WGS sequence"/>
</dbReference>
<organism evidence="2 3">
    <name type="scientific">Apiospora phragmitis</name>
    <dbReference type="NCBI Taxonomy" id="2905665"/>
    <lineage>
        <taxon>Eukaryota</taxon>
        <taxon>Fungi</taxon>
        <taxon>Dikarya</taxon>
        <taxon>Ascomycota</taxon>
        <taxon>Pezizomycotina</taxon>
        <taxon>Sordariomycetes</taxon>
        <taxon>Xylariomycetidae</taxon>
        <taxon>Amphisphaeriales</taxon>
        <taxon>Apiosporaceae</taxon>
        <taxon>Apiospora</taxon>
    </lineage>
</organism>
<keyword evidence="1" id="KW-0472">Membrane</keyword>
<comment type="caution">
    <text evidence="2">The sequence shown here is derived from an EMBL/GenBank/DDBJ whole genome shotgun (WGS) entry which is preliminary data.</text>
</comment>
<feature type="transmembrane region" description="Helical" evidence="1">
    <location>
        <begin position="239"/>
        <end position="265"/>
    </location>
</feature>
<evidence type="ECO:0000313" key="2">
    <source>
        <dbReference type="EMBL" id="KAK8086493.1"/>
    </source>
</evidence>
<feature type="transmembrane region" description="Helical" evidence="1">
    <location>
        <begin position="165"/>
        <end position="185"/>
    </location>
</feature>
<accession>A0ABR1WTJ6</accession>
<dbReference type="GeneID" id="92085939"/>
<dbReference type="RefSeq" id="XP_066721017.1">
    <property type="nucleotide sequence ID" value="XM_066852876.1"/>
</dbReference>
<gene>
    <name evidence="2" type="ORF">PG994_001467</name>
</gene>
<evidence type="ECO:0000313" key="3">
    <source>
        <dbReference type="Proteomes" id="UP001480595"/>
    </source>
</evidence>
<feature type="transmembrane region" description="Helical" evidence="1">
    <location>
        <begin position="120"/>
        <end position="144"/>
    </location>
</feature>
<keyword evidence="3" id="KW-1185">Reference proteome</keyword>
<feature type="transmembrane region" description="Helical" evidence="1">
    <location>
        <begin position="277"/>
        <end position="297"/>
    </location>
</feature>
<protein>
    <submittedName>
        <fullName evidence="2">FAD binding domain containing protein</fullName>
    </submittedName>
</protein>
<sequence length="325" mass="35885">MKVFYMYVMPKLGVDFMLSQAMNTNCSAPRLQGLPVPDRQALVGFNDLNPGPKGPLRFLVKWATFGTLLLSALTTVVFGRAISSFSHLTVVPNHISGLFIIMLVEGWRRNNTLSLLQWPVVWTVLGDFLLGWRKTISLFLLATYSTHLMNGRFQYTAPSRPMVTSAARVLPLAMILAHAIPSIMVELGQHVWDPTRPLATVDALFVLISSLIWAERGIPCVQNCTDRQSRVSAFFRHHVGYLYAAYAVAFGGLMYLHLSIVGFSLQSWSSAAVLSLMGHYLADIAFLIGTISEVCFYTGSRAMGLGLCGHSPCRALLPRPGSNYI</sequence>